<dbReference type="Pfam" id="PF05010">
    <property type="entry name" value="TACC_C"/>
    <property type="match status" value="1"/>
</dbReference>
<proteinExistence type="inferred from homology"/>
<evidence type="ECO:0000259" key="8">
    <source>
        <dbReference type="Pfam" id="PF05010"/>
    </source>
</evidence>
<dbReference type="InterPro" id="IPR007707">
    <property type="entry name" value="TACC_C"/>
</dbReference>
<dbReference type="Proteomes" id="UP000046395">
    <property type="component" value="Unassembled WGS sequence"/>
</dbReference>
<evidence type="ECO:0000256" key="2">
    <source>
        <dbReference type="ARBA" id="ARBA00009423"/>
    </source>
</evidence>
<evidence type="ECO:0000313" key="10">
    <source>
        <dbReference type="WBParaSite" id="TMUE_2000008334.1"/>
    </source>
</evidence>
<organism evidence="9 10">
    <name type="scientific">Trichuris muris</name>
    <name type="common">Mouse whipworm</name>
    <dbReference type="NCBI Taxonomy" id="70415"/>
    <lineage>
        <taxon>Eukaryota</taxon>
        <taxon>Metazoa</taxon>
        <taxon>Ecdysozoa</taxon>
        <taxon>Nematoda</taxon>
        <taxon>Enoplea</taxon>
        <taxon>Dorylaimia</taxon>
        <taxon>Trichinellida</taxon>
        <taxon>Trichuridae</taxon>
        <taxon>Trichuris</taxon>
    </lineage>
</organism>
<evidence type="ECO:0000313" key="9">
    <source>
        <dbReference type="Proteomes" id="UP000046395"/>
    </source>
</evidence>
<comment type="subcellular location">
    <subcellularLocation>
        <location evidence="1">Cytoplasm</location>
        <location evidence="1">Cytoskeleton</location>
    </subcellularLocation>
</comment>
<comment type="similarity">
    <text evidence="2">Belongs to the TACC family.</text>
</comment>
<evidence type="ECO:0000256" key="3">
    <source>
        <dbReference type="ARBA" id="ARBA00022490"/>
    </source>
</evidence>
<evidence type="ECO:0000256" key="1">
    <source>
        <dbReference type="ARBA" id="ARBA00004245"/>
    </source>
</evidence>
<keyword evidence="4 6" id="KW-0175">Coiled coil</keyword>
<name>A0A5S6QME6_TRIMR</name>
<keyword evidence="3" id="KW-0963">Cytoplasm</keyword>
<feature type="compositionally biased region" description="Polar residues" evidence="7">
    <location>
        <begin position="184"/>
        <end position="199"/>
    </location>
</feature>
<dbReference type="STRING" id="70415.A0A5S6QME6"/>
<evidence type="ECO:0000256" key="7">
    <source>
        <dbReference type="SAM" id="MobiDB-lite"/>
    </source>
</evidence>
<keyword evidence="9" id="KW-1185">Reference proteome</keyword>
<keyword evidence="5" id="KW-0206">Cytoskeleton</keyword>
<evidence type="ECO:0000256" key="6">
    <source>
        <dbReference type="SAM" id="Coils"/>
    </source>
</evidence>
<dbReference type="WBParaSite" id="TMUE_2000008334.1">
    <property type="protein sequence ID" value="TMUE_2000008334.1"/>
    <property type="gene ID" value="WBGene00300229"/>
</dbReference>
<sequence>MTDKSPDRLSDCSVLTEDSYKTAKFDPSDDDSMAKMSDCQGLYFSVIANSDAKFDVFDSEAETFCEDEVVEPKVTNSSAALPEANPSFGPQHVVMVKPFEEIKKCEEEEEGAVFTVSNEHFVSVSDILNNTCALEYLDRASSSSAPLTRSRLLRESLYLKFDPLVKNMRPFDAPSRSDGENQHLDSTGNVASTSPVPQQKHQEVSYGEGIPTEAAVEDGQTDKSNWKNENFPKPNGSIVRADSQLSTSCLLEEQMKTLGIRLEEASAEHRELLEKYKCLSTRLNEGQLALQELQSIRGLYEATVNGLNAAVAKASAEADSKLEEAVREKNKIVDDLRRADCSQAELFKLVEEMRRTSGILKQNERSLKEAVEGLKERIALSEERGARLNEYANKKIGRIQSATHELVKLKNSELAALKMQRKKYEVMIKSYQEESMQKSDEISSLISLCNDLSKCR</sequence>
<dbReference type="InterPro" id="IPR057663">
    <property type="entry name" value="TACC3_Aurora-A_bind"/>
</dbReference>
<feature type="region of interest" description="Disordered" evidence="7">
    <location>
        <begin position="170"/>
        <end position="209"/>
    </location>
</feature>
<protein>
    <submittedName>
        <fullName evidence="10">TACC_C domain-containing protein</fullName>
    </submittedName>
</protein>
<accession>A0A5S6QME6</accession>
<dbReference type="Pfam" id="PF25777">
    <property type="entry name" value="Aurora-A_bind_TACC3"/>
    <property type="match status" value="1"/>
</dbReference>
<evidence type="ECO:0000256" key="5">
    <source>
        <dbReference type="ARBA" id="ARBA00023212"/>
    </source>
</evidence>
<reference evidence="10" key="1">
    <citation type="submission" date="2019-12" db="UniProtKB">
        <authorList>
            <consortium name="WormBaseParasite"/>
        </authorList>
    </citation>
    <scope>IDENTIFICATION</scope>
</reference>
<dbReference type="GO" id="GO:0005856">
    <property type="term" value="C:cytoskeleton"/>
    <property type="evidence" value="ECO:0007669"/>
    <property type="project" value="UniProtKB-SubCell"/>
</dbReference>
<evidence type="ECO:0000256" key="4">
    <source>
        <dbReference type="ARBA" id="ARBA00023054"/>
    </source>
</evidence>
<feature type="domain" description="Transforming acidic coiled-coil-containing protein C-terminal" evidence="8">
    <location>
        <begin position="262"/>
        <end position="452"/>
    </location>
</feature>
<dbReference type="AlphaFoldDB" id="A0A5S6QME6"/>
<feature type="coiled-coil region" evidence="6">
    <location>
        <begin position="255"/>
        <end position="282"/>
    </location>
</feature>